<dbReference type="EMBL" id="RWGY01000002">
    <property type="protein sequence ID" value="TVU51719.1"/>
    <property type="molecule type" value="Genomic_DNA"/>
</dbReference>
<keyword evidence="3" id="KW-1185">Reference proteome</keyword>
<proteinExistence type="predicted"/>
<protein>
    <submittedName>
        <fullName evidence="2">Uncharacterized protein</fullName>
    </submittedName>
</protein>
<feature type="compositionally biased region" description="Basic and acidic residues" evidence="1">
    <location>
        <begin position="26"/>
        <end position="40"/>
    </location>
</feature>
<feature type="compositionally biased region" description="Basic and acidic residues" evidence="1">
    <location>
        <begin position="137"/>
        <end position="146"/>
    </location>
</feature>
<dbReference type="AlphaFoldDB" id="A0A5J9WU51"/>
<evidence type="ECO:0000313" key="3">
    <source>
        <dbReference type="Proteomes" id="UP000324897"/>
    </source>
</evidence>
<sequence>MAPPPTERSPAAASQQARRQGPGEPLRSHAEASKKTEAEVAKTPAKNAEAMAPPRTEKSPAAASQQARLQGLGAPVPSHAEAAKKEEAEVVKTPAKNDDAAPAVAPSPTEGSPAAASQQAHRQGPGAPVQTHAKNPASKEARKEEAEAAPTMAPPPTAGSPAAASLQVRFKGPEAPVQQQVEVATLRARVAAMAKQLQELILLIPGLRRLIAFLTGSIAGDLQQPAAEKKPEKEESPHENQRKKDKDPPRRRGGLSKLYTRKITGNNRRRSPTPSPPSSPPGRPFPPPIALHCSDAHGNIGIPCGMDKCFVRVDKEEELNRHEHFCHDLPAGWWRNYHLEMLLQKEFDFGT</sequence>
<name>A0A5J9WU51_9POAL</name>
<comment type="caution">
    <text evidence="2">The sequence shown here is derived from an EMBL/GenBank/DDBJ whole genome shotgun (WGS) entry which is preliminary data.</text>
</comment>
<feature type="non-terminal residue" evidence="2">
    <location>
        <position position="1"/>
    </location>
</feature>
<evidence type="ECO:0000313" key="2">
    <source>
        <dbReference type="EMBL" id="TVU51719.1"/>
    </source>
</evidence>
<feature type="compositionally biased region" description="Basic and acidic residues" evidence="1">
    <location>
        <begin position="227"/>
        <end position="250"/>
    </location>
</feature>
<gene>
    <name evidence="2" type="ORF">EJB05_03161</name>
</gene>
<evidence type="ECO:0000256" key="1">
    <source>
        <dbReference type="SAM" id="MobiDB-lite"/>
    </source>
</evidence>
<feature type="region of interest" description="Disordered" evidence="1">
    <location>
        <begin position="1"/>
        <end position="171"/>
    </location>
</feature>
<feature type="region of interest" description="Disordered" evidence="1">
    <location>
        <begin position="223"/>
        <end position="289"/>
    </location>
</feature>
<organism evidence="2 3">
    <name type="scientific">Eragrostis curvula</name>
    <name type="common">weeping love grass</name>
    <dbReference type="NCBI Taxonomy" id="38414"/>
    <lineage>
        <taxon>Eukaryota</taxon>
        <taxon>Viridiplantae</taxon>
        <taxon>Streptophyta</taxon>
        <taxon>Embryophyta</taxon>
        <taxon>Tracheophyta</taxon>
        <taxon>Spermatophyta</taxon>
        <taxon>Magnoliopsida</taxon>
        <taxon>Liliopsida</taxon>
        <taxon>Poales</taxon>
        <taxon>Poaceae</taxon>
        <taxon>PACMAD clade</taxon>
        <taxon>Chloridoideae</taxon>
        <taxon>Eragrostideae</taxon>
        <taxon>Eragrostidinae</taxon>
        <taxon>Eragrostis</taxon>
    </lineage>
</organism>
<dbReference type="Gramene" id="TVU51719">
    <property type="protein sequence ID" value="TVU51719"/>
    <property type="gene ID" value="EJB05_03161"/>
</dbReference>
<feature type="compositionally biased region" description="Low complexity" evidence="1">
    <location>
        <begin position="8"/>
        <end position="23"/>
    </location>
</feature>
<feature type="compositionally biased region" description="Pro residues" evidence="1">
    <location>
        <begin position="273"/>
        <end position="289"/>
    </location>
</feature>
<feature type="compositionally biased region" description="Basic and acidic residues" evidence="1">
    <location>
        <begin position="81"/>
        <end position="99"/>
    </location>
</feature>
<accession>A0A5J9WU51</accession>
<dbReference type="Proteomes" id="UP000324897">
    <property type="component" value="Chromosome 6"/>
</dbReference>
<reference evidence="2 3" key="1">
    <citation type="journal article" date="2019" name="Sci. Rep.">
        <title>A high-quality genome of Eragrostis curvula grass provides insights into Poaceae evolution and supports new strategies to enhance forage quality.</title>
        <authorList>
            <person name="Carballo J."/>
            <person name="Santos B.A.C.M."/>
            <person name="Zappacosta D."/>
            <person name="Garbus I."/>
            <person name="Selva J.P."/>
            <person name="Gallo C.A."/>
            <person name="Diaz A."/>
            <person name="Albertini E."/>
            <person name="Caccamo M."/>
            <person name="Echenique V."/>
        </authorList>
    </citation>
    <scope>NUCLEOTIDE SEQUENCE [LARGE SCALE GENOMIC DNA]</scope>
    <source>
        <strain evidence="3">cv. Victoria</strain>
        <tissue evidence="2">Leaf</tissue>
    </source>
</reference>